<name>A0A7X0SG53_9BACL</name>
<reference evidence="1 2" key="1">
    <citation type="submission" date="2020-08" db="EMBL/GenBank/DDBJ databases">
        <title>Cohnella phylogeny.</title>
        <authorList>
            <person name="Dunlap C."/>
        </authorList>
    </citation>
    <scope>NUCLEOTIDE SEQUENCE [LARGE SCALE GENOMIC DNA]</scope>
    <source>
        <strain evidence="1 2">CBP 2801</strain>
    </source>
</reference>
<evidence type="ECO:0000313" key="1">
    <source>
        <dbReference type="EMBL" id="MBB6729302.1"/>
    </source>
</evidence>
<dbReference type="AlphaFoldDB" id="A0A7X0SG53"/>
<sequence>MEDLIIISESNIGSDEPSMRGSTRDERNGVLSASFFATIKEIFQPKRRDR</sequence>
<proteinExistence type="predicted"/>
<dbReference type="EMBL" id="JACJVO010000001">
    <property type="protein sequence ID" value="MBB6729302.1"/>
    <property type="molecule type" value="Genomic_DNA"/>
</dbReference>
<dbReference type="Proteomes" id="UP000564644">
    <property type="component" value="Unassembled WGS sequence"/>
</dbReference>
<gene>
    <name evidence="1" type="ORF">H7C18_00130</name>
</gene>
<protein>
    <submittedName>
        <fullName evidence="1">Uncharacterized protein</fullName>
    </submittedName>
</protein>
<accession>A0A7X0SG53</accession>
<organism evidence="1 2">
    <name type="scientific">Cohnella zeiphila</name>
    <dbReference type="NCBI Taxonomy" id="2761120"/>
    <lineage>
        <taxon>Bacteria</taxon>
        <taxon>Bacillati</taxon>
        <taxon>Bacillota</taxon>
        <taxon>Bacilli</taxon>
        <taxon>Bacillales</taxon>
        <taxon>Paenibacillaceae</taxon>
        <taxon>Cohnella</taxon>
    </lineage>
</organism>
<comment type="caution">
    <text evidence="1">The sequence shown here is derived from an EMBL/GenBank/DDBJ whole genome shotgun (WGS) entry which is preliminary data.</text>
</comment>
<evidence type="ECO:0000313" key="2">
    <source>
        <dbReference type="Proteomes" id="UP000564644"/>
    </source>
</evidence>
<keyword evidence="2" id="KW-1185">Reference proteome</keyword>
<dbReference type="RefSeq" id="WP_185126978.1">
    <property type="nucleotide sequence ID" value="NZ_JACJVO010000001.1"/>
</dbReference>